<feature type="chain" id="PRO_5037037375" description="Lipoprotein" evidence="2">
    <location>
        <begin position="24"/>
        <end position="244"/>
    </location>
</feature>
<protein>
    <recommendedName>
        <fullName evidence="5">Lipoprotein</fullName>
    </recommendedName>
</protein>
<dbReference type="AlphaFoldDB" id="A0A933IA00"/>
<organism evidence="3 4">
    <name type="scientific">candidate division TA06 bacterium</name>
    <dbReference type="NCBI Taxonomy" id="2250710"/>
    <lineage>
        <taxon>Bacteria</taxon>
        <taxon>Bacteria division TA06</taxon>
    </lineage>
</organism>
<reference evidence="3" key="1">
    <citation type="submission" date="2020-07" db="EMBL/GenBank/DDBJ databases">
        <title>Huge and variable diversity of episymbiotic CPR bacteria and DPANN archaea in groundwater ecosystems.</title>
        <authorList>
            <person name="He C.Y."/>
            <person name="Keren R."/>
            <person name="Whittaker M."/>
            <person name="Farag I.F."/>
            <person name="Doudna J."/>
            <person name="Cate J.H.D."/>
            <person name="Banfield J.F."/>
        </authorList>
    </citation>
    <scope>NUCLEOTIDE SEQUENCE</scope>
    <source>
        <strain evidence="3">NC_groundwater_1520_Pr4_B-0.1um_53_5</strain>
    </source>
</reference>
<sequence>MNLKYQSLAILLFAALSLWGCQAKPPDEFKNKAQKPISVKADSAVAVKPDSARVIPIPAGVQFGFSLEFLGAAQLDFYDESDRHTGPATKEEYLPILETILAQPGLHEQEKANLEAQKQRIILTGSAAEFFISRGIPNLQFKSSAEKKEAGFKGGDEITMNISKTTAGKFSLTLKVWNHQQAKEAQYAIEAGDEQSGEISISSTMDDFTLDWDENNDGQPERTIQPFKLDSMAVVKPPVAKPGK</sequence>
<feature type="signal peptide" evidence="2">
    <location>
        <begin position="1"/>
        <end position="23"/>
    </location>
</feature>
<dbReference type="Proteomes" id="UP000736328">
    <property type="component" value="Unassembled WGS sequence"/>
</dbReference>
<comment type="caution">
    <text evidence="3">The sequence shown here is derived from an EMBL/GenBank/DDBJ whole genome shotgun (WGS) entry which is preliminary data.</text>
</comment>
<proteinExistence type="predicted"/>
<name>A0A933IA00_UNCT6</name>
<evidence type="ECO:0000313" key="3">
    <source>
        <dbReference type="EMBL" id="MBI4727226.1"/>
    </source>
</evidence>
<dbReference type="EMBL" id="JACQXR010000111">
    <property type="protein sequence ID" value="MBI4727226.1"/>
    <property type="molecule type" value="Genomic_DNA"/>
</dbReference>
<accession>A0A933IA00</accession>
<gene>
    <name evidence="3" type="ORF">HY768_08415</name>
</gene>
<evidence type="ECO:0000256" key="2">
    <source>
        <dbReference type="SAM" id="SignalP"/>
    </source>
</evidence>
<keyword evidence="2" id="KW-0732">Signal</keyword>
<evidence type="ECO:0000256" key="1">
    <source>
        <dbReference type="SAM" id="MobiDB-lite"/>
    </source>
</evidence>
<evidence type="ECO:0000313" key="4">
    <source>
        <dbReference type="Proteomes" id="UP000736328"/>
    </source>
</evidence>
<feature type="region of interest" description="Disordered" evidence="1">
    <location>
        <begin position="208"/>
        <end position="230"/>
    </location>
</feature>
<evidence type="ECO:0008006" key="5">
    <source>
        <dbReference type="Google" id="ProtNLM"/>
    </source>
</evidence>